<name>A0A1Y1UCG1_9TREE</name>
<feature type="region of interest" description="Disordered" evidence="1">
    <location>
        <begin position="134"/>
        <end position="166"/>
    </location>
</feature>
<reference evidence="3 4" key="1">
    <citation type="submission" date="2017-03" db="EMBL/GenBank/DDBJ databases">
        <title>Widespread Adenine N6-methylation of Active Genes in Fungi.</title>
        <authorList>
            <consortium name="DOE Joint Genome Institute"/>
            <person name="Mondo S.J."/>
            <person name="Dannebaum R.O."/>
            <person name="Kuo R.C."/>
            <person name="Louie K.B."/>
            <person name="Bewick A.J."/>
            <person name="Labutti K."/>
            <person name="Haridas S."/>
            <person name="Kuo A."/>
            <person name="Salamov A."/>
            <person name="Ahrendt S.R."/>
            <person name="Lau R."/>
            <person name="Bowen B.P."/>
            <person name="Lipzen A."/>
            <person name="Sullivan W."/>
            <person name="Andreopoulos W.B."/>
            <person name="Clum A."/>
            <person name="Lindquist E."/>
            <person name="Daum C."/>
            <person name="Northen T.R."/>
            <person name="Ramamoorthy G."/>
            <person name="Schmitz R.J."/>
            <person name="Gryganskyi A."/>
            <person name="Culley D."/>
            <person name="Magnuson J."/>
            <person name="James T.Y."/>
            <person name="O'Malley M.A."/>
            <person name="Stajich J.E."/>
            <person name="Spatafora J.W."/>
            <person name="Visel A."/>
            <person name="Grigoriev I.V."/>
        </authorList>
    </citation>
    <scope>NUCLEOTIDE SEQUENCE [LARGE SCALE GENOMIC DNA]</scope>
    <source>
        <strain evidence="3 4">NRRL Y-17943</strain>
    </source>
</reference>
<evidence type="ECO:0000256" key="1">
    <source>
        <dbReference type="SAM" id="MobiDB-lite"/>
    </source>
</evidence>
<keyword evidence="4" id="KW-1185">Reference proteome</keyword>
<sequence length="183" mass="20528">MLLAICGILLSTAWIGVTTPPTIWRSDSMMHRSEDSLEAPNVLIHKAFHDDQCLINSHCFQARDESVWATNTRYTANVFTCVTCPTMIPTIPTMNQMMCTTLQVPVKSPRLPAILMIILLYGFLDLQHWTSYDHGQPGTSTTEIRTNESPKTHPSKPHLPGHNLPLDLASSRRHRLTTVPARS</sequence>
<dbReference type="Proteomes" id="UP000193218">
    <property type="component" value="Unassembled WGS sequence"/>
</dbReference>
<feature type="signal peptide" evidence="2">
    <location>
        <begin position="1"/>
        <end position="18"/>
    </location>
</feature>
<evidence type="ECO:0000313" key="4">
    <source>
        <dbReference type="Proteomes" id="UP000193218"/>
    </source>
</evidence>
<gene>
    <name evidence="3" type="ORF">BD324DRAFT_74660</name>
</gene>
<dbReference type="EMBL" id="NBSH01000010">
    <property type="protein sequence ID" value="ORX35738.1"/>
    <property type="molecule type" value="Genomic_DNA"/>
</dbReference>
<dbReference type="RefSeq" id="XP_021869902.1">
    <property type="nucleotide sequence ID" value="XM_022019234.1"/>
</dbReference>
<proteinExistence type="predicted"/>
<evidence type="ECO:0000256" key="2">
    <source>
        <dbReference type="SAM" id="SignalP"/>
    </source>
</evidence>
<dbReference type="AlphaFoldDB" id="A0A1Y1UCG1"/>
<dbReference type="InParanoid" id="A0A1Y1UCG1"/>
<keyword evidence="2" id="KW-0732">Signal</keyword>
<comment type="caution">
    <text evidence="3">The sequence shown here is derived from an EMBL/GenBank/DDBJ whole genome shotgun (WGS) entry which is preliminary data.</text>
</comment>
<protein>
    <submittedName>
        <fullName evidence="3">Uncharacterized protein</fullName>
    </submittedName>
</protein>
<dbReference type="GeneID" id="33561043"/>
<organism evidence="3 4">
    <name type="scientific">Kockovaella imperatae</name>
    <dbReference type="NCBI Taxonomy" id="4999"/>
    <lineage>
        <taxon>Eukaryota</taxon>
        <taxon>Fungi</taxon>
        <taxon>Dikarya</taxon>
        <taxon>Basidiomycota</taxon>
        <taxon>Agaricomycotina</taxon>
        <taxon>Tremellomycetes</taxon>
        <taxon>Tremellales</taxon>
        <taxon>Cuniculitremaceae</taxon>
        <taxon>Kockovaella</taxon>
    </lineage>
</organism>
<accession>A0A1Y1UCG1</accession>
<evidence type="ECO:0000313" key="3">
    <source>
        <dbReference type="EMBL" id="ORX35738.1"/>
    </source>
</evidence>
<feature type="chain" id="PRO_5012101361" evidence="2">
    <location>
        <begin position="19"/>
        <end position="183"/>
    </location>
</feature>